<keyword evidence="7" id="KW-1185">Reference proteome</keyword>
<dbReference type="GO" id="GO:0006355">
    <property type="term" value="P:regulation of DNA-templated transcription"/>
    <property type="evidence" value="ECO:0007669"/>
    <property type="project" value="InterPro"/>
</dbReference>
<evidence type="ECO:0000313" key="6">
    <source>
        <dbReference type="EMBL" id="SFF16399.1"/>
    </source>
</evidence>
<reference evidence="6 7" key="1">
    <citation type="submission" date="2016-10" db="EMBL/GenBank/DDBJ databases">
        <authorList>
            <person name="de Groot N.N."/>
        </authorList>
    </citation>
    <scope>NUCLEOTIDE SEQUENCE [LARGE SCALE GENOMIC DNA]</scope>
    <source>
        <strain evidence="6 7">DSM 11443</strain>
    </source>
</reference>
<dbReference type="RefSeq" id="WP_093925404.1">
    <property type="nucleotide sequence ID" value="NZ_FOMW01000024.1"/>
</dbReference>
<evidence type="ECO:0000256" key="2">
    <source>
        <dbReference type="ARBA" id="ARBA00023125"/>
    </source>
</evidence>
<keyword evidence="3" id="KW-0804">Transcription</keyword>
<dbReference type="PANTHER" id="PTHR44688:SF16">
    <property type="entry name" value="DNA-BINDING TRANSCRIPTIONAL ACTIVATOR DEVR_DOSR"/>
    <property type="match status" value="1"/>
</dbReference>
<dbReference type="OrthoDB" id="9782655at2"/>
<dbReference type="Pfam" id="PF00196">
    <property type="entry name" value="GerE"/>
    <property type="match status" value="1"/>
</dbReference>
<dbReference type="PROSITE" id="PS00622">
    <property type="entry name" value="HTH_LUXR_1"/>
    <property type="match status" value="1"/>
</dbReference>
<dbReference type="Gene3D" id="3.30.450.20">
    <property type="entry name" value="PAS domain"/>
    <property type="match status" value="1"/>
</dbReference>
<dbReference type="PROSITE" id="PS50112">
    <property type="entry name" value="PAS"/>
    <property type="match status" value="1"/>
</dbReference>
<dbReference type="SMART" id="SM00421">
    <property type="entry name" value="HTH_LUXR"/>
    <property type="match status" value="1"/>
</dbReference>
<dbReference type="Gene3D" id="1.10.10.10">
    <property type="entry name" value="Winged helix-like DNA-binding domain superfamily/Winged helix DNA-binding domain"/>
    <property type="match status" value="1"/>
</dbReference>
<dbReference type="InterPro" id="IPR016032">
    <property type="entry name" value="Sig_transdc_resp-reg_C-effctor"/>
</dbReference>
<dbReference type="InterPro" id="IPR035965">
    <property type="entry name" value="PAS-like_dom_sf"/>
</dbReference>
<organism evidence="6 7">
    <name type="scientific">Sulfitobacter brevis</name>
    <dbReference type="NCBI Taxonomy" id="74348"/>
    <lineage>
        <taxon>Bacteria</taxon>
        <taxon>Pseudomonadati</taxon>
        <taxon>Pseudomonadota</taxon>
        <taxon>Alphaproteobacteria</taxon>
        <taxon>Rhodobacterales</taxon>
        <taxon>Roseobacteraceae</taxon>
        <taxon>Sulfitobacter</taxon>
    </lineage>
</organism>
<evidence type="ECO:0000256" key="1">
    <source>
        <dbReference type="ARBA" id="ARBA00023015"/>
    </source>
</evidence>
<sequence length="189" mass="21832">MIDISTSQKAATLGFQESPVAQIVVRHRRVIEVNKAVERLFGYSRSDLVNRSVQRLYPSTADFNQIGARCEERMRTSGDTYYEDERFMQAWDQKIFWVRAKGATLSPEDPFSLMIWSFEKLAEKSYRSVNLSPREREVAHHLVNGRTSREIGVSLSISHRTVEVHRARLMRKFNVKNTAALVSEIVHAF</sequence>
<dbReference type="NCBIfam" id="TIGR00229">
    <property type="entry name" value="sensory_box"/>
    <property type="match status" value="1"/>
</dbReference>
<feature type="domain" description="HTH luxR-type" evidence="4">
    <location>
        <begin position="124"/>
        <end position="189"/>
    </location>
</feature>
<name>A0A1I2GH60_9RHOB</name>
<evidence type="ECO:0000259" key="4">
    <source>
        <dbReference type="PROSITE" id="PS50043"/>
    </source>
</evidence>
<protein>
    <submittedName>
        <fullName evidence="6">PAS domain S-box-containing protein</fullName>
    </submittedName>
</protein>
<dbReference type="InterPro" id="IPR000014">
    <property type="entry name" value="PAS"/>
</dbReference>
<dbReference type="CDD" id="cd06170">
    <property type="entry name" value="LuxR_C_like"/>
    <property type="match status" value="1"/>
</dbReference>
<evidence type="ECO:0000313" key="7">
    <source>
        <dbReference type="Proteomes" id="UP000198977"/>
    </source>
</evidence>
<evidence type="ECO:0000259" key="5">
    <source>
        <dbReference type="PROSITE" id="PS50112"/>
    </source>
</evidence>
<dbReference type="Proteomes" id="UP000198977">
    <property type="component" value="Unassembled WGS sequence"/>
</dbReference>
<dbReference type="Pfam" id="PF13426">
    <property type="entry name" value="PAS_9"/>
    <property type="match status" value="1"/>
</dbReference>
<dbReference type="PROSITE" id="PS50043">
    <property type="entry name" value="HTH_LUXR_2"/>
    <property type="match status" value="1"/>
</dbReference>
<dbReference type="STRING" id="74348.SAMN04488523_1243"/>
<dbReference type="PANTHER" id="PTHR44688">
    <property type="entry name" value="DNA-BINDING TRANSCRIPTIONAL ACTIVATOR DEVR_DOSR"/>
    <property type="match status" value="1"/>
</dbReference>
<dbReference type="SUPFAM" id="SSF46894">
    <property type="entry name" value="C-terminal effector domain of the bipartite response regulators"/>
    <property type="match status" value="1"/>
</dbReference>
<proteinExistence type="predicted"/>
<gene>
    <name evidence="6" type="ORF">SAMN04488523_1243</name>
</gene>
<dbReference type="AlphaFoldDB" id="A0A1I2GH60"/>
<dbReference type="PRINTS" id="PR00038">
    <property type="entry name" value="HTHLUXR"/>
</dbReference>
<dbReference type="GO" id="GO:0003677">
    <property type="term" value="F:DNA binding"/>
    <property type="evidence" value="ECO:0007669"/>
    <property type="project" value="UniProtKB-KW"/>
</dbReference>
<dbReference type="InterPro" id="IPR000792">
    <property type="entry name" value="Tscrpt_reg_LuxR_C"/>
</dbReference>
<keyword evidence="1" id="KW-0805">Transcription regulation</keyword>
<dbReference type="InterPro" id="IPR036388">
    <property type="entry name" value="WH-like_DNA-bd_sf"/>
</dbReference>
<dbReference type="EMBL" id="FOMW01000024">
    <property type="protein sequence ID" value="SFF16399.1"/>
    <property type="molecule type" value="Genomic_DNA"/>
</dbReference>
<dbReference type="SUPFAM" id="SSF55785">
    <property type="entry name" value="PYP-like sensor domain (PAS domain)"/>
    <property type="match status" value="1"/>
</dbReference>
<feature type="domain" description="PAS" evidence="5">
    <location>
        <begin position="29"/>
        <end position="59"/>
    </location>
</feature>
<accession>A0A1I2GH60</accession>
<keyword evidence="2" id="KW-0238">DNA-binding</keyword>
<dbReference type="CDD" id="cd00130">
    <property type="entry name" value="PAS"/>
    <property type="match status" value="1"/>
</dbReference>
<evidence type="ECO:0000256" key="3">
    <source>
        <dbReference type="ARBA" id="ARBA00023163"/>
    </source>
</evidence>